<evidence type="ECO:0000256" key="3">
    <source>
        <dbReference type="ARBA" id="ARBA00022729"/>
    </source>
</evidence>
<feature type="domain" description="Periplasmic binding protein" evidence="4">
    <location>
        <begin position="31"/>
        <end position="276"/>
    </location>
</feature>
<reference evidence="6" key="1">
    <citation type="submission" date="2016-11" db="EMBL/GenBank/DDBJ databases">
        <authorList>
            <person name="Varghese N."/>
            <person name="Submissions S."/>
        </authorList>
    </citation>
    <scope>NUCLEOTIDE SEQUENCE [LARGE SCALE GENOMIC DNA]</scope>
    <source>
        <strain evidence="6">DSM 16579</strain>
    </source>
</reference>
<accession>A0A1M5HMA8</accession>
<comment type="similarity">
    <text evidence="2">Belongs to the bacterial solute-binding protein 2 family.</text>
</comment>
<keyword evidence="3" id="KW-0732">Signal</keyword>
<evidence type="ECO:0000259" key="4">
    <source>
        <dbReference type="Pfam" id="PF13407"/>
    </source>
</evidence>
<evidence type="ECO:0000313" key="5">
    <source>
        <dbReference type="EMBL" id="SHG17041.1"/>
    </source>
</evidence>
<dbReference type="InterPro" id="IPR025997">
    <property type="entry name" value="SBP_2_dom"/>
</dbReference>
<dbReference type="GO" id="GO:0030246">
    <property type="term" value="F:carbohydrate binding"/>
    <property type="evidence" value="ECO:0007669"/>
    <property type="project" value="UniProtKB-ARBA"/>
</dbReference>
<dbReference type="PANTHER" id="PTHR46847">
    <property type="entry name" value="D-ALLOSE-BINDING PERIPLASMIC PROTEIN-RELATED"/>
    <property type="match status" value="1"/>
</dbReference>
<keyword evidence="6" id="KW-1185">Reference proteome</keyword>
<gene>
    <name evidence="5" type="ORF">SAMN02745753_03378</name>
</gene>
<comment type="subcellular location">
    <subcellularLocation>
        <location evidence="1">Cell envelope</location>
    </subcellularLocation>
</comment>
<protein>
    <submittedName>
        <fullName evidence="5">Monosaccharide ABC transporter substrate-binding protein, CUT2 family</fullName>
    </submittedName>
</protein>
<proteinExistence type="inferred from homology"/>
<dbReference type="STRING" id="1122206.SAMN02745753_03378"/>
<dbReference type="AlphaFoldDB" id="A0A1M5HMA8"/>
<dbReference type="Pfam" id="PF13407">
    <property type="entry name" value="Peripla_BP_4"/>
    <property type="match status" value="1"/>
</dbReference>
<dbReference type="InterPro" id="IPR028082">
    <property type="entry name" value="Peripla_BP_I"/>
</dbReference>
<dbReference type="Gene3D" id="3.40.50.2300">
    <property type="match status" value="2"/>
</dbReference>
<name>A0A1M5HMA8_9GAMM</name>
<dbReference type="SUPFAM" id="SSF53822">
    <property type="entry name" value="Periplasmic binding protein-like I"/>
    <property type="match status" value="1"/>
</dbReference>
<sequence length="322" mass="35135">MKYKNKIMRLIAVFTMLFAFVGTSYAAKYKIGISVPSADHGWTAGLLWWANKAAADLKAKEKDIEFFVVASSSGSKQVGDVEDLMIKGIDALVILPHNPATLQKVIEEAYDEGIYTVVVDRELAHPAQNVFIAGDNAGLGRVGAQWLAKEMSGKGNVVVIEGLQIPINKQRVDAFNDVIAGYPNIKILDSQPGDWSTQKALSVMENFLQKHPKIDAVWCQDDDMLKGVLKAIEESGRTDIKTVLGGAGSKDIIEMIQSGNKMVRATVTYSPSMIASGIALAVHGVKHEKLGYLYHEPSRVILGADLVTKENAADYYFKDAAY</sequence>
<dbReference type="PANTHER" id="PTHR46847:SF1">
    <property type="entry name" value="D-ALLOSE-BINDING PERIPLASMIC PROTEIN-RELATED"/>
    <property type="match status" value="1"/>
</dbReference>
<evidence type="ECO:0000256" key="2">
    <source>
        <dbReference type="ARBA" id="ARBA00007639"/>
    </source>
</evidence>
<dbReference type="Proteomes" id="UP000184517">
    <property type="component" value="Unassembled WGS sequence"/>
</dbReference>
<dbReference type="EMBL" id="FQVF01000017">
    <property type="protein sequence ID" value="SHG17041.1"/>
    <property type="molecule type" value="Genomic_DNA"/>
</dbReference>
<evidence type="ECO:0000256" key="1">
    <source>
        <dbReference type="ARBA" id="ARBA00004196"/>
    </source>
</evidence>
<evidence type="ECO:0000313" key="6">
    <source>
        <dbReference type="Proteomes" id="UP000184517"/>
    </source>
</evidence>
<dbReference type="GO" id="GO:0030313">
    <property type="term" value="C:cell envelope"/>
    <property type="evidence" value="ECO:0007669"/>
    <property type="project" value="UniProtKB-SubCell"/>
</dbReference>
<dbReference type="GO" id="GO:0055085">
    <property type="term" value="P:transmembrane transport"/>
    <property type="evidence" value="ECO:0007669"/>
    <property type="project" value="UniProtKB-ARBA"/>
</dbReference>
<organism evidence="5 6">
    <name type="scientific">Marinomonas polaris DSM 16579</name>
    <dbReference type="NCBI Taxonomy" id="1122206"/>
    <lineage>
        <taxon>Bacteria</taxon>
        <taxon>Pseudomonadati</taxon>
        <taxon>Pseudomonadota</taxon>
        <taxon>Gammaproteobacteria</taxon>
        <taxon>Oceanospirillales</taxon>
        <taxon>Oceanospirillaceae</taxon>
        <taxon>Marinomonas</taxon>
    </lineage>
</organism>
<dbReference type="RefSeq" id="WP_012069560.1">
    <property type="nucleotide sequence ID" value="NZ_FQVF01000017.1"/>
</dbReference>